<dbReference type="EMBL" id="JBEFKJ010000025">
    <property type="protein sequence ID" value="KAL2039567.1"/>
    <property type="molecule type" value="Genomic_DNA"/>
</dbReference>
<organism evidence="6 7">
    <name type="scientific">Stereocaulon virgatum</name>
    <dbReference type="NCBI Taxonomy" id="373712"/>
    <lineage>
        <taxon>Eukaryota</taxon>
        <taxon>Fungi</taxon>
        <taxon>Dikarya</taxon>
        <taxon>Ascomycota</taxon>
        <taxon>Pezizomycotina</taxon>
        <taxon>Lecanoromycetes</taxon>
        <taxon>OSLEUM clade</taxon>
        <taxon>Lecanoromycetidae</taxon>
        <taxon>Lecanorales</taxon>
        <taxon>Lecanorineae</taxon>
        <taxon>Stereocaulaceae</taxon>
        <taxon>Stereocaulon</taxon>
    </lineage>
</organism>
<evidence type="ECO:0000313" key="7">
    <source>
        <dbReference type="Proteomes" id="UP001590950"/>
    </source>
</evidence>
<name>A0ABR4A0U5_9LECA</name>
<feature type="compositionally biased region" description="Polar residues" evidence="4">
    <location>
        <begin position="35"/>
        <end position="44"/>
    </location>
</feature>
<keyword evidence="2" id="KW-0804">Transcription</keyword>
<feature type="compositionally biased region" description="Polar residues" evidence="4">
    <location>
        <begin position="120"/>
        <end position="154"/>
    </location>
</feature>
<dbReference type="InterPro" id="IPR036431">
    <property type="entry name" value="ARID_dom_sf"/>
</dbReference>
<evidence type="ECO:0000256" key="4">
    <source>
        <dbReference type="SAM" id="MobiDB-lite"/>
    </source>
</evidence>
<dbReference type="PANTHER" id="PTHR13964">
    <property type="entry name" value="RBP-RELATED"/>
    <property type="match status" value="1"/>
</dbReference>
<dbReference type="SMART" id="SM01014">
    <property type="entry name" value="ARID"/>
    <property type="match status" value="1"/>
</dbReference>
<evidence type="ECO:0000256" key="2">
    <source>
        <dbReference type="ARBA" id="ARBA00023163"/>
    </source>
</evidence>
<sequence>MSMPTWLNDTHPFQSNENGAFNPGSGDPSMGFMPTPTTSSFDFSQMQNQQLQQRMQNGIARNGSPGYHNSMYQTQPLVPSKRPRPREDSIGASPQPNPGALPASRSQTPQGPFPGYQGAVNGSHQFTGTPSSQQYQQVGNNASHSPVMQGQAYNPQAPHQRLQTMSPSPFSPATQTFGAQASPSQSEHGSRVNTPQNSVQQYAQGIPYGGAPGQTFTPPPGSAVNGAALAQYNQHLQHQQHQQRINEARLRQVQQQRQQQAGAMNPMAQQPGQMSAHQMAALRAQQAQQRPNNPEQLLRTITQWNQQNGLPFNPNPLIAGRPISAVQLFIGVVRMGGSKKITATQSWQNVAHLSQFPPQQFMAAAQDLQNYWHLNLSAYEQWFQSQQRQRQVMADPMRSSNHLQGGDANARQGAFSPTKQMHNQLQQSMQPPSNMYQYQTPTKQITPQQHDARQSLQNGYIPQQVQGRPSNMYNVPQPSMQAPPRVAPPQAVQKPSETHRGAEKKKIDPWPKKSPIGDLYSPIVEQQGGKNVRSYGGIQVVPNSNFLGTVDDLLKFKASAPKYHELGVVDIRAVSLSLRSGMHAEVRLALDTLACISNETTPMALDECEDLLETLIDCADDQVQLLAEHSAEVSDAMLINSYEETVRGCKVENATLQNIPAFGTLEYDLDRAAERLVCITTILRNFSFLAVNHIALADPVVVRFLSTVIRYIGTRSMVLRTHQNLQDFSKDIVTFLTNVSQEIDLPGKEEAMCILQFLLSFAPSPTPNSAEEGEMIFASYVPVIHRYYPHAVDSLAKLLARGDPNRSFYRSIFAADVASTPPYDLLTRAFGLAIAAMPDYMNKHLVSLLKIRAPYLVQGLLAAEILASLIPASEHELARSWLASQDGFAMNLLRTAADLGKQPPNPQPRDRGGHRVDNDPYGIATITERSFALLKKLNEKAKDVDGNGVGLPPGVLPDRRMVVQAAAQQNLPRGDYYVIRQLCALSSLDN</sequence>
<gene>
    <name evidence="6" type="ORF">N7G274_007839</name>
</gene>
<feature type="compositionally biased region" description="Basic and acidic residues" evidence="4">
    <location>
        <begin position="496"/>
        <end position="511"/>
    </location>
</feature>
<evidence type="ECO:0000313" key="6">
    <source>
        <dbReference type="EMBL" id="KAL2039567.1"/>
    </source>
</evidence>
<feature type="compositionally biased region" description="Polar residues" evidence="4">
    <location>
        <begin position="415"/>
        <end position="438"/>
    </location>
</feature>
<keyword evidence="3" id="KW-0539">Nucleus</keyword>
<feature type="compositionally biased region" description="Polar residues" evidence="4">
    <location>
        <begin position="161"/>
        <end position="203"/>
    </location>
</feature>
<keyword evidence="1" id="KW-0805">Transcription regulation</keyword>
<protein>
    <recommendedName>
        <fullName evidence="5">ARID domain-containing protein</fullName>
    </recommendedName>
</protein>
<feature type="region of interest" description="Disordered" evidence="4">
    <location>
        <begin position="398"/>
        <end position="438"/>
    </location>
</feature>
<feature type="compositionally biased region" description="Low complexity" evidence="4">
    <location>
        <begin position="45"/>
        <end position="57"/>
    </location>
</feature>
<feature type="domain" description="ARID" evidence="5">
    <location>
        <begin position="291"/>
        <end position="384"/>
    </location>
</feature>
<feature type="region of interest" description="Disordered" evidence="4">
    <location>
        <begin position="463"/>
        <end position="512"/>
    </location>
</feature>
<feature type="compositionally biased region" description="Low complexity" evidence="4">
    <location>
        <begin position="482"/>
        <end position="495"/>
    </location>
</feature>
<dbReference type="PROSITE" id="PS51011">
    <property type="entry name" value="ARID"/>
    <property type="match status" value="1"/>
</dbReference>
<keyword evidence="7" id="KW-1185">Reference proteome</keyword>
<feature type="region of interest" description="Disordered" evidence="4">
    <location>
        <begin position="1"/>
        <end position="225"/>
    </location>
</feature>
<dbReference type="Pfam" id="PF01388">
    <property type="entry name" value="ARID"/>
    <property type="match status" value="1"/>
</dbReference>
<dbReference type="InterPro" id="IPR051232">
    <property type="entry name" value="ARID/SWI1_ChromRemod"/>
</dbReference>
<dbReference type="InterPro" id="IPR001606">
    <property type="entry name" value="ARID_dom"/>
</dbReference>
<dbReference type="SUPFAM" id="SSF46774">
    <property type="entry name" value="ARID-like"/>
    <property type="match status" value="1"/>
</dbReference>
<dbReference type="PANTHER" id="PTHR13964:SF27">
    <property type="entry name" value="HAT-TRICK, ISOFORM D"/>
    <property type="match status" value="1"/>
</dbReference>
<feature type="compositionally biased region" description="Polar residues" evidence="4">
    <location>
        <begin position="1"/>
        <end position="19"/>
    </location>
</feature>
<evidence type="ECO:0000256" key="3">
    <source>
        <dbReference type="ARBA" id="ARBA00023242"/>
    </source>
</evidence>
<proteinExistence type="predicted"/>
<feature type="compositionally biased region" description="Polar residues" evidence="4">
    <location>
        <begin position="463"/>
        <end position="480"/>
    </location>
</feature>
<dbReference type="Gene3D" id="1.10.150.60">
    <property type="entry name" value="ARID DNA-binding domain"/>
    <property type="match status" value="1"/>
</dbReference>
<reference evidence="6 7" key="1">
    <citation type="submission" date="2024-09" db="EMBL/GenBank/DDBJ databases">
        <title>Rethinking Asexuality: The Enigmatic Case of Functional Sexual Genes in Lepraria (Stereocaulaceae).</title>
        <authorList>
            <person name="Doellman M."/>
            <person name="Sun Y."/>
            <person name="Barcenas-Pena A."/>
            <person name="Lumbsch H.T."/>
            <person name="Grewe F."/>
        </authorList>
    </citation>
    <scope>NUCLEOTIDE SEQUENCE [LARGE SCALE GENOMIC DNA]</scope>
    <source>
        <strain evidence="6 7">Mercado 3170</strain>
    </source>
</reference>
<dbReference type="Proteomes" id="UP001590950">
    <property type="component" value="Unassembled WGS sequence"/>
</dbReference>
<evidence type="ECO:0000256" key="1">
    <source>
        <dbReference type="ARBA" id="ARBA00023015"/>
    </source>
</evidence>
<comment type="caution">
    <text evidence="6">The sequence shown here is derived from an EMBL/GenBank/DDBJ whole genome shotgun (WGS) entry which is preliminary data.</text>
</comment>
<feature type="region of interest" description="Disordered" evidence="4">
    <location>
        <begin position="897"/>
        <end position="918"/>
    </location>
</feature>
<evidence type="ECO:0000259" key="5">
    <source>
        <dbReference type="PROSITE" id="PS51011"/>
    </source>
</evidence>
<dbReference type="SMART" id="SM00501">
    <property type="entry name" value="BRIGHT"/>
    <property type="match status" value="1"/>
</dbReference>
<accession>A0ABR4A0U5</accession>
<feature type="compositionally biased region" description="Basic and acidic residues" evidence="4">
    <location>
        <begin position="908"/>
        <end position="918"/>
    </location>
</feature>